<dbReference type="OrthoDB" id="4760524at2759"/>
<accession>A0A8H5FRJ9</accession>
<dbReference type="Proteomes" id="UP000559027">
    <property type="component" value="Unassembled WGS sequence"/>
</dbReference>
<evidence type="ECO:0000313" key="5">
    <source>
        <dbReference type="Proteomes" id="UP000559027"/>
    </source>
</evidence>
<keyword evidence="2" id="KW-0732">Signal</keyword>
<feature type="chain" id="PRO_5034825857" description="Nephrocystin 3-like N-terminal domain-containing protein" evidence="2">
    <location>
        <begin position="23"/>
        <end position="496"/>
    </location>
</feature>
<feature type="domain" description="Nephrocystin 3-like N-terminal" evidence="3">
    <location>
        <begin position="82"/>
        <end position="249"/>
    </location>
</feature>
<feature type="signal peptide" evidence="2">
    <location>
        <begin position="1"/>
        <end position="22"/>
    </location>
</feature>
<protein>
    <recommendedName>
        <fullName evidence="3">Nephrocystin 3-like N-terminal domain-containing protein</fullName>
    </recommendedName>
</protein>
<dbReference type="EMBL" id="JAACJO010000036">
    <property type="protein sequence ID" value="KAF5346093.1"/>
    <property type="molecule type" value="Genomic_DNA"/>
</dbReference>
<dbReference type="SUPFAM" id="SSF52540">
    <property type="entry name" value="P-loop containing nucleoside triphosphate hydrolases"/>
    <property type="match status" value="1"/>
</dbReference>
<organism evidence="4 5">
    <name type="scientific">Leucocoprinus leucothites</name>
    <dbReference type="NCBI Taxonomy" id="201217"/>
    <lineage>
        <taxon>Eukaryota</taxon>
        <taxon>Fungi</taxon>
        <taxon>Dikarya</taxon>
        <taxon>Basidiomycota</taxon>
        <taxon>Agaricomycotina</taxon>
        <taxon>Agaricomycetes</taxon>
        <taxon>Agaricomycetidae</taxon>
        <taxon>Agaricales</taxon>
        <taxon>Agaricineae</taxon>
        <taxon>Agaricaceae</taxon>
        <taxon>Leucocoprinus</taxon>
    </lineage>
</organism>
<dbReference type="InterPro" id="IPR056884">
    <property type="entry name" value="NPHP3-like_N"/>
</dbReference>
<dbReference type="AlphaFoldDB" id="A0A8H5FRJ9"/>
<evidence type="ECO:0000256" key="2">
    <source>
        <dbReference type="SAM" id="SignalP"/>
    </source>
</evidence>
<reference evidence="4 5" key="1">
    <citation type="journal article" date="2020" name="ISME J.">
        <title>Uncovering the hidden diversity of litter-decomposition mechanisms in mushroom-forming fungi.</title>
        <authorList>
            <person name="Floudas D."/>
            <person name="Bentzer J."/>
            <person name="Ahren D."/>
            <person name="Johansson T."/>
            <person name="Persson P."/>
            <person name="Tunlid A."/>
        </authorList>
    </citation>
    <scope>NUCLEOTIDE SEQUENCE [LARGE SCALE GENOMIC DNA]</scope>
    <source>
        <strain evidence="4 5">CBS 146.42</strain>
    </source>
</reference>
<sequence>MPGHFLLKCTLSIMTFGTFANAHDFSIHEPHFSDNSTHVNVSLHLAHNISEMSGLQVLLESSLPEAFHDSSARHPPPRCHPGTREHYIEHITSWAWNKGGQRTRVLLMTGAAGVGKSAIAQSCTEAVGEKLGAAFFFSRSNGHNDPKYLFTSIAYQLATRNLTYATILDDQLRRDPTIVTKSIGQQFHQLIVAPLKEMTYQGHGMDDLLVVVDGLDECSNSQRQREIAEIITTSAYDQTTPLLWAFFSRPGPQIVAAFNSPHAVSSSTRIELPVSRDSDPEIFNYLRGELKKISEEHTLPVSWPSEGELQTLVDLAAGLFIYAVTVVRFVGAYDSISPPDNIRAIIALNNSNAPTDDSLESPLSELDIFYSHIMESIPTKVLPSIQRILLATTAFVGGKKAPQNASLLGLSEAQFRGAYRWLYAVLMPLDSDLCIRFYHSSFMEFLQDRARSGRFCLKAQPAIELRKSLIGKLRNIQCNFAAGAFRFLQRYKRAKY</sequence>
<dbReference type="InterPro" id="IPR027417">
    <property type="entry name" value="P-loop_NTPase"/>
</dbReference>
<proteinExistence type="predicted"/>
<evidence type="ECO:0000256" key="1">
    <source>
        <dbReference type="ARBA" id="ARBA00022737"/>
    </source>
</evidence>
<keyword evidence="1" id="KW-0677">Repeat</keyword>
<dbReference type="Pfam" id="PF24883">
    <property type="entry name" value="NPHP3_N"/>
    <property type="match status" value="1"/>
</dbReference>
<name>A0A8H5FRJ9_9AGAR</name>
<keyword evidence="5" id="KW-1185">Reference proteome</keyword>
<evidence type="ECO:0000259" key="3">
    <source>
        <dbReference type="Pfam" id="PF24883"/>
    </source>
</evidence>
<dbReference type="Gene3D" id="3.40.50.300">
    <property type="entry name" value="P-loop containing nucleotide triphosphate hydrolases"/>
    <property type="match status" value="1"/>
</dbReference>
<comment type="caution">
    <text evidence="4">The sequence shown here is derived from an EMBL/GenBank/DDBJ whole genome shotgun (WGS) entry which is preliminary data.</text>
</comment>
<dbReference type="PANTHER" id="PTHR10039">
    <property type="entry name" value="AMELOGENIN"/>
    <property type="match status" value="1"/>
</dbReference>
<gene>
    <name evidence="4" type="ORF">D9756_010814</name>
</gene>
<evidence type="ECO:0000313" key="4">
    <source>
        <dbReference type="EMBL" id="KAF5346093.1"/>
    </source>
</evidence>